<sequence length="95" mass="10511">MTSARNRAIARALRELADALELPVEPQQDQSSSDPGRVGDRLLYDLPTAATRLSLSVRVIEQLVAAGEIDSVRIGRRRLLRSEDLAGYVDRLSRP</sequence>
<reference evidence="2" key="1">
    <citation type="submission" date="2022-05" db="EMBL/GenBank/DDBJ databases">
        <authorList>
            <person name="Tuo L."/>
        </authorList>
    </citation>
    <scope>NUCLEOTIDE SEQUENCE</scope>
    <source>
        <strain evidence="2">BSK12Z-4</strain>
    </source>
</reference>
<evidence type="ECO:0000313" key="3">
    <source>
        <dbReference type="Proteomes" id="UP001139485"/>
    </source>
</evidence>
<protein>
    <submittedName>
        <fullName evidence="2">Excisionase family DNA-binding protein</fullName>
    </submittedName>
</protein>
<gene>
    <name evidence="2" type="ORF">M8330_00440</name>
</gene>
<comment type="caution">
    <text evidence="2">The sequence shown here is derived from an EMBL/GenBank/DDBJ whole genome shotgun (WGS) entry which is preliminary data.</text>
</comment>
<dbReference type="GO" id="GO:0003677">
    <property type="term" value="F:DNA binding"/>
    <property type="evidence" value="ECO:0007669"/>
    <property type="project" value="UniProtKB-KW"/>
</dbReference>
<dbReference type="AlphaFoldDB" id="A0A9X2ICI6"/>
<evidence type="ECO:0000259" key="1">
    <source>
        <dbReference type="Pfam" id="PF12728"/>
    </source>
</evidence>
<dbReference type="InterPro" id="IPR010093">
    <property type="entry name" value="SinI_DNA-bd"/>
</dbReference>
<dbReference type="Proteomes" id="UP001139485">
    <property type="component" value="Unassembled WGS sequence"/>
</dbReference>
<dbReference type="InterPro" id="IPR041657">
    <property type="entry name" value="HTH_17"/>
</dbReference>
<dbReference type="EMBL" id="JAMOIL010000001">
    <property type="protein sequence ID" value="MCM0618756.1"/>
    <property type="molecule type" value="Genomic_DNA"/>
</dbReference>
<feature type="domain" description="Helix-turn-helix" evidence="1">
    <location>
        <begin position="43"/>
        <end position="91"/>
    </location>
</feature>
<keyword evidence="2" id="KW-0238">DNA-binding</keyword>
<dbReference type="Pfam" id="PF12728">
    <property type="entry name" value="HTH_17"/>
    <property type="match status" value="1"/>
</dbReference>
<proteinExistence type="predicted"/>
<evidence type="ECO:0000313" key="2">
    <source>
        <dbReference type="EMBL" id="MCM0618756.1"/>
    </source>
</evidence>
<dbReference type="NCBIfam" id="TIGR01764">
    <property type="entry name" value="excise"/>
    <property type="match status" value="1"/>
</dbReference>
<accession>A0A9X2ICI6</accession>
<name>A0A9X2ICI6_9ACTN</name>
<keyword evidence="3" id="KW-1185">Reference proteome</keyword>
<dbReference type="RefSeq" id="WP_250825727.1">
    <property type="nucleotide sequence ID" value="NZ_JAMOIL010000001.1"/>
</dbReference>
<organism evidence="2 3">
    <name type="scientific">Nocardioides bruguierae</name>
    <dbReference type="NCBI Taxonomy" id="2945102"/>
    <lineage>
        <taxon>Bacteria</taxon>
        <taxon>Bacillati</taxon>
        <taxon>Actinomycetota</taxon>
        <taxon>Actinomycetes</taxon>
        <taxon>Propionibacteriales</taxon>
        <taxon>Nocardioidaceae</taxon>
        <taxon>Nocardioides</taxon>
    </lineage>
</organism>